<dbReference type="AlphaFoldDB" id="A0A369Q9I2"/>
<evidence type="ECO:0000313" key="2">
    <source>
        <dbReference type="EMBL" id="RDC60215.1"/>
    </source>
</evidence>
<organism evidence="2 3">
    <name type="scientific">Alteripontixanthobacter maritimus</name>
    <dbReference type="NCBI Taxonomy" id="2161824"/>
    <lineage>
        <taxon>Bacteria</taxon>
        <taxon>Pseudomonadati</taxon>
        <taxon>Pseudomonadota</taxon>
        <taxon>Alphaproteobacteria</taxon>
        <taxon>Sphingomonadales</taxon>
        <taxon>Erythrobacteraceae</taxon>
        <taxon>Alteripontixanthobacter</taxon>
    </lineage>
</organism>
<comment type="caution">
    <text evidence="2">The sequence shown here is derived from an EMBL/GenBank/DDBJ whole genome shotgun (WGS) entry which is preliminary data.</text>
</comment>
<dbReference type="Proteomes" id="UP000253727">
    <property type="component" value="Unassembled WGS sequence"/>
</dbReference>
<evidence type="ECO:0000313" key="3">
    <source>
        <dbReference type="Proteomes" id="UP000253727"/>
    </source>
</evidence>
<dbReference type="RefSeq" id="WP_115366421.1">
    <property type="nucleotide sequence ID" value="NZ_QBKA01000002.1"/>
</dbReference>
<feature type="compositionally biased region" description="Basic and acidic residues" evidence="1">
    <location>
        <begin position="1"/>
        <end position="17"/>
    </location>
</feature>
<evidence type="ECO:0000256" key="1">
    <source>
        <dbReference type="SAM" id="MobiDB-lite"/>
    </source>
</evidence>
<name>A0A369Q9I2_9SPHN</name>
<dbReference type="EMBL" id="QBKA01000002">
    <property type="protein sequence ID" value="RDC60215.1"/>
    <property type="molecule type" value="Genomic_DNA"/>
</dbReference>
<protein>
    <submittedName>
        <fullName evidence="2">Uncharacterized protein</fullName>
    </submittedName>
</protein>
<feature type="region of interest" description="Disordered" evidence="1">
    <location>
        <begin position="1"/>
        <end position="59"/>
    </location>
</feature>
<accession>A0A369Q9I2</accession>
<gene>
    <name evidence="2" type="ORF">HME9302_01416</name>
</gene>
<reference evidence="2 3" key="1">
    <citation type="submission" date="2018-04" db="EMBL/GenBank/DDBJ databases">
        <title>Altererythrobacter sp. HME9302 genome sequencing and assembly.</title>
        <authorList>
            <person name="Kang H."/>
            <person name="Kim H."/>
            <person name="Joh K."/>
        </authorList>
    </citation>
    <scope>NUCLEOTIDE SEQUENCE [LARGE SCALE GENOMIC DNA]</scope>
    <source>
        <strain evidence="2 3">HME9302</strain>
    </source>
</reference>
<proteinExistence type="predicted"/>
<feature type="compositionally biased region" description="Polar residues" evidence="1">
    <location>
        <begin position="23"/>
        <end position="32"/>
    </location>
</feature>
<keyword evidence="3" id="KW-1185">Reference proteome</keyword>
<dbReference type="OrthoDB" id="7428813at2"/>
<sequence length="59" mass="6099">MSKKTDPTKPTPNKEKFAPQNVADVQSGSAKNGAQGHPADTDGKNIPMGSQPGATRHGN</sequence>